<dbReference type="GO" id="GO:0006606">
    <property type="term" value="P:protein import into nucleus"/>
    <property type="evidence" value="ECO:0007669"/>
    <property type="project" value="TreeGrafter"/>
</dbReference>
<name>A0A4Q2DWH0_9AGAR</name>
<keyword evidence="10" id="KW-0539">Nucleus</keyword>
<keyword evidence="14" id="KW-0175">Coiled coil</keyword>
<dbReference type="PANTHER" id="PTHR12084:SF0">
    <property type="entry name" value="NUCLEAR PORE GLYCOPROTEIN P62"/>
    <property type="match status" value="1"/>
</dbReference>
<proteinExistence type="inferred from homology"/>
<evidence type="ECO:0000256" key="13">
    <source>
        <dbReference type="ARBA" id="ARBA00081079"/>
    </source>
</evidence>
<evidence type="ECO:0000256" key="15">
    <source>
        <dbReference type="SAM" id="MobiDB-lite"/>
    </source>
</evidence>
<evidence type="ECO:0000256" key="10">
    <source>
        <dbReference type="ARBA" id="ARBA00023242"/>
    </source>
</evidence>
<evidence type="ECO:0000259" key="16">
    <source>
        <dbReference type="Pfam" id="PF05064"/>
    </source>
</evidence>
<feature type="compositionally biased region" description="Low complexity" evidence="15">
    <location>
        <begin position="20"/>
        <end position="33"/>
    </location>
</feature>
<dbReference type="OrthoDB" id="344345at2759"/>
<keyword evidence="5" id="KW-0813">Transport</keyword>
<dbReference type="GO" id="GO:0031965">
    <property type="term" value="C:nuclear membrane"/>
    <property type="evidence" value="ECO:0007669"/>
    <property type="project" value="UniProtKB-SubCell"/>
</dbReference>
<feature type="region of interest" description="Disordered" evidence="15">
    <location>
        <begin position="542"/>
        <end position="561"/>
    </location>
</feature>
<dbReference type="InterPro" id="IPR026010">
    <property type="entry name" value="NSP1/NUP62"/>
</dbReference>
<gene>
    <name evidence="17" type="ORF">EST38_g1227</name>
</gene>
<dbReference type="GO" id="GO:0044613">
    <property type="term" value="C:nuclear pore central transport channel"/>
    <property type="evidence" value="ECO:0007669"/>
    <property type="project" value="TreeGrafter"/>
</dbReference>
<evidence type="ECO:0000256" key="3">
    <source>
        <dbReference type="ARBA" id="ARBA00004620"/>
    </source>
</evidence>
<evidence type="ECO:0000313" key="17">
    <source>
        <dbReference type="EMBL" id="RXW24593.1"/>
    </source>
</evidence>
<comment type="subcellular location">
    <subcellularLocation>
        <location evidence="1">Nucleus membrane</location>
        <topology evidence="1">Peripheral membrane protein</topology>
        <orientation evidence="1">Cytoplasmic side</orientation>
    </subcellularLocation>
    <subcellularLocation>
        <location evidence="3">Nucleus membrane</location>
        <topology evidence="3">Peripheral membrane protein</topology>
        <orientation evidence="3">Nucleoplasmic side</orientation>
    </subcellularLocation>
    <subcellularLocation>
        <location evidence="2">Nucleus</location>
        <location evidence="2">Nuclear pore complex</location>
    </subcellularLocation>
</comment>
<feature type="coiled-coil region" evidence="14">
    <location>
        <begin position="406"/>
        <end position="440"/>
    </location>
</feature>
<feature type="region of interest" description="Disordered" evidence="15">
    <location>
        <begin position="322"/>
        <end position="342"/>
    </location>
</feature>
<feature type="region of interest" description="Disordered" evidence="15">
    <location>
        <begin position="1"/>
        <end position="100"/>
    </location>
</feature>
<dbReference type="PANTHER" id="PTHR12084">
    <property type="entry name" value="NUCLEAR PORE GLYCOPROTEIN P62-RELATED"/>
    <property type="match status" value="1"/>
</dbReference>
<keyword evidence="7" id="KW-0653">Protein transport</keyword>
<evidence type="ECO:0000256" key="2">
    <source>
        <dbReference type="ARBA" id="ARBA00004567"/>
    </source>
</evidence>
<evidence type="ECO:0000256" key="6">
    <source>
        <dbReference type="ARBA" id="ARBA00022816"/>
    </source>
</evidence>
<evidence type="ECO:0000256" key="12">
    <source>
        <dbReference type="ARBA" id="ARBA00078941"/>
    </source>
</evidence>
<keyword evidence="8" id="KW-0811">Translocation</keyword>
<protein>
    <recommendedName>
        <fullName evidence="11">Nucleoporin NSP1</fullName>
    </recommendedName>
    <alternativeName>
        <fullName evidence="12">Nuclear pore protein NSP1</fullName>
    </alternativeName>
    <alternativeName>
        <fullName evidence="13">Nucleoskeletal-like protein</fullName>
    </alternativeName>
</protein>
<evidence type="ECO:0000256" key="9">
    <source>
        <dbReference type="ARBA" id="ARBA00023132"/>
    </source>
</evidence>
<sequence>MSFLGNTSNTPTTSGGGLFGSNNTNNASNTGTAATGGGLFGTQGNPGLFGNPSTTTAGTGLFGGGGGASTTPSTGTTGGLFGAAPNPVSTGTTGGGLFGAATNPTSTGTTGGGLFGAATNPTRTTGGGLFGATTNPTSTGTTGGGLFGAPSTTSSATGTASGLFGTAPSGSAGNDARPPAAPNTNSLFGGFAPKPQGTSTAQGPATSLFGAPSTSTGAPTGGLFGTKPADSTTTGATNTSATPALGGGLFGARPAAPAAATSSGFSLGGNTAATTAPTFSLGGNNSSTTSTSALGGGLFGTKLPEKKDGAAAPAVSFNLGGAKTEDSKAAENKPPAALSANPMVAVPPPSMLRGKTIEEIVNRWTSELETHVKDFTKFAGEVSVWDRALVENSNHLAALYSHVLAAERQQSEIDSTLDNIEQQQRELMTTLEDYERASQEILGGQGGSLRSLDTGPADTERDKNYMLATDLHTNLDDLSASLTQMIESVNALSMSQKPAIEGGEDPMAQISQVLSSHLESLQWIDSSVRELDTKVNEVERRVKESGHSFGNGKSRGFGLNR</sequence>
<feature type="domain" description="Nucleoporin NSP1-like C-terminal" evidence="16">
    <location>
        <begin position="347"/>
        <end position="444"/>
    </location>
</feature>
<feature type="compositionally biased region" description="Low complexity" evidence="15">
    <location>
        <begin position="150"/>
        <end position="167"/>
    </location>
</feature>
<dbReference type="Pfam" id="PF05064">
    <property type="entry name" value="Nsp1_C"/>
    <property type="match status" value="1"/>
</dbReference>
<evidence type="ECO:0000256" key="14">
    <source>
        <dbReference type="SAM" id="Coils"/>
    </source>
</evidence>
<evidence type="ECO:0000256" key="4">
    <source>
        <dbReference type="ARBA" id="ARBA00005911"/>
    </source>
</evidence>
<reference evidence="17 18" key="1">
    <citation type="submission" date="2019-01" db="EMBL/GenBank/DDBJ databases">
        <title>Draft genome sequence of Psathyrella aberdarensis IHI B618.</title>
        <authorList>
            <person name="Buettner E."/>
            <person name="Kellner H."/>
        </authorList>
    </citation>
    <scope>NUCLEOTIDE SEQUENCE [LARGE SCALE GENOMIC DNA]</scope>
    <source>
        <strain evidence="17 18">IHI B618</strain>
    </source>
</reference>
<feature type="compositionally biased region" description="Polar residues" evidence="15">
    <location>
        <begin position="196"/>
        <end position="205"/>
    </location>
</feature>
<dbReference type="GO" id="GO:0006405">
    <property type="term" value="P:RNA export from nucleus"/>
    <property type="evidence" value="ECO:0007669"/>
    <property type="project" value="TreeGrafter"/>
</dbReference>
<evidence type="ECO:0000256" key="1">
    <source>
        <dbReference type="ARBA" id="ARBA00004335"/>
    </source>
</evidence>
<comment type="caution">
    <text evidence="17">The sequence shown here is derived from an EMBL/GenBank/DDBJ whole genome shotgun (WGS) entry which is preliminary data.</text>
</comment>
<feature type="region of interest" description="Disordered" evidence="15">
    <location>
        <begin position="150"/>
        <end position="240"/>
    </location>
</feature>
<dbReference type="GO" id="GO:0051028">
    <property type="term" value="P:mRNA transport"/>
    <property type="evidence" value="ECO:0007669"/>
    <property type="project" value="UniProtKB-KW"/>
</dbReference>
<keyword evidence="18" id="KW-1185">Reference proteome</keyword>
<evidence type="ECO:0000256" key="8">
    <source>
        <dbReference type="ARBA" id="ARBA00023010"/>
    </source>
</evidence>
<dbReference type="InterPro" id="IPR025574">
    <property type="entry name" value="Nucleoporin_FG_rpt"/>
</dbReference>
<dbReference type="Proteomes" id="UP000290288">
    <property type="component" value="Unassembled WGS sequence"/>
</dbReference>
<feature type="compositionally biased region" description="Low complexity" evidence="15">
    <location>
        <begin position="228"/>
        <end position="240"/>
    </location>
</feature>
<feature type="compositionally biased region" description="Low complexity" evidence="15">
    <location>
        <begin position="1"/>
        <end position="13"/>
    </location>
</feature>
<dbReference type="Gene3D" id="1.20.5.170">
    <property type="match status" value="1"/>
</dbReference>
<accession>A0A4Q2DWH0</accession>
<keyword evidence="9" id="KW-0906">Nuclear pore complex</keyword>
<dbReference type="STRING" id="2316362.A0A4Q2DWH0"/>
<evidence type="ECO:0000256" key="7">
    <source>
        <dbReference type="ARBA" id="ARBA00022927"/>
    </source>
</evidence>
<dbReference type="AlphaFoldDB" id="A0A4Q2DWH0"/>
<dbReference type="FunFam" id="1.20.5.170:FF:000040">
    <property type="entry name" value="Nuclear pore glycoprotein p62"/>
    <property type="match status" value="1"/>
</dbReference>
<organism evidence="17 18">
    <name type="scientific">Candolleomyces aberdarensis</name>
    <dbReference type="NCBI Taxonomy" id="2316362"/>
    <lineage>
        <taxon>Eukaryota</taxon>
        <taxon>Fungi</taxon>
        <taxon>Dikarya</taxon>
        <taxon>Basidiomycota</taxon>
        <taxon>Agaricomycotina</taxon>
        <taxon>Agaricomycetes</taxon>
        <taxon>Agaricomycetidae</taxon>
        <taxon>Agaricales</taxon>
        <taxon>Agaricineae</taxon>
        <taxon>Psathyrellaceae</taxon>
        <taxon>Candolleomyces</taxon>
    </lineage>
</organism>
<evidence type="ECO:0000256" key="5">
    <source>
        <dbReference type="ARBA" id="ARBA00022448"/>
    </source>
</evidence>
<dbReference type="InterPro" id="IPR007758">
    <property type="entry name" value="Nucleoporin_NSP1_C"/>
</dbReference>
<dbReference type="GO" id="GO:0005543">
    <property type="term" value="F:phospholipid binding"/>
    <property type="evidence" value="ECO:0007669"/>
    <property type="project" value="TreeGrafter"/>
</dbReference>
<dbReference type="Pfam" id="PF13634">
    <property type="entry name" value="Nucleoporin_FG"/>
    <property type="match status" value="2"/>
</dbReference>
<comment type="similarity">
    <text evidence="4">Belongs to the nucleoporin NSP1/NUP62 family.</text>
</comment>
<dbReference type="EMBL" id="SDEE01000016">
    <property type="protein sequence ID" value="RXW24593.1"/>
    <property type="molecule type" value="Genomic_DNA"/>
</dbReference>
<dbReference type="GO" id="GO:0017056">
    <property type="term" value="F:structural constituent of nuclear pore"/>
    <property type="evidence" value="ECO:0007669"/>
    <property type="project" value="InterPro"/>
</dbReference>
<keyword evidence="6" id="KW-0509">mRNA transport</keyword>
<evidence type="ECO:0000313" key="18">
    <source>
        <dbReference type="Proteomes" id="UP000290288"/>
    </source>
</evidence>
<evidence type="ECO:0000256" key="11">
    <source>
        <dbReference type="ARBA" id="ARBA00068864"/>
    </source>
</evidence>